<keyword evidence="2" id="KW-1185">Reference proteome</keyword>
<dbReference type="EMBL" id="CP134050">
    <property type="protein sequence ID" value="WNC15501.1"/>
    <property type="molecule type" value="Genomic_DNA"/>
</dbReference>
<dbReference type="InterPro" id="IPR014962">
    <property type="entry name" value="YolD"/>
</dbReference>
<sequence>MALFVDETKLVQRPTIDEDEQMEYGYMITESQKDGKTVTIRWWHPVKVKEKLGEIRKITGVVKKIDTSNRRIRVENMHDSVWIDVAKIVRVSTN</sequence>
<dbReference type="Proteomes" id="UP001256827">
    <property type="component" value="Chromosome"/>
</dbReference>
<dbReference type="RefSeq" id="WP_310769323.1">
    <property type="nucleotide sequence ID" value="NZ_CP134050.1"/>
</dbReference>
<proteinExistence type="predicted"/>
<gene>
    <name evidence="1" type="ORF">RGB73_03925</name>
</gene>
<name>A0ABY9T8H0_BREBE</name>
<accession>A0ABY9T8H0</accession>
<organism evidence="1 2">
    <name type="scientific">Brevibacillus brevis</name>
    <name type="common">Bacillus brevis</name>
    <dbReference type="NCBI Taxonomy" id="1393"/>
    <lineage>
        <taxon>Bacteria</taxon>
        <taxon>Bacillati</taxon>
        <taxon>Bacillota</taxon>
        <taxon>Bacilli</taxon>
        <taxon>Bacillales</taxon>
        <taxon>Paenibacillaceae</taxon>
        <taxon>Brevibacillus</taxon>
    </lineage>
</organism>
<evidence type="ECO:0000313" key="2">
    <source>
        <dbReference type="Proteomes" id="UP001256827"/>
    </source>
</evidence>
<reference evidence="1 2" key="1">
    <citation type="submission" date="2023-09" db="EMBL/GenBank/DDBJ databases">
        <title>Complete Genome and Methylome dissection of Bacillus brevis NEB573 original source of BbsI restriction endonuclease.</title>
        <authorList>
            <person name="Fomenkov A."/>
            <person name="Roberts R.D."/>
        </authorList>
    </citation>
    <scope>NUCLEOTIDE SEQUENCE [LARGE SCALE GENOMIC DNA]</scope>
    <source>
        <strain evidence="1 2">NEB573</strain>
    </source>
</reference>
<protein>
    <submittedName>
        <fullName evidence="1">YolD-like family protein</fullName>
    </submittedName>
</protein>
<evidence type="ECO:0000313" key="1">
    <source>
        <dbReference type="EMBL" id="WNC15501.1"/>
    </source>
</evidence>
<dbReference type="Pfam" id="PF08863">
    <property type="entry name" value="YolD"/>
    <property type="match status" value="1"/>
</dbReference>